<evidence type="ECO:0000259" key="11">
    <source>
        <dbReference type="PROSITE" id="PS50893"/>
    </source>
</evidence>
<dbReference type="InterPro" id="IPR017871">
    <property type="entry name" value="ABC_transporter-like_CS"/>
</dbReference>
<dbReference type="GO" id="GO:0005524">
    <property type="term" value="F:ATP binding"/>
    <property type="evidence" value="ECO:0007669"/>
    <property type="project" value="UniProtKB-KW"/>
</dbReference>
<evidence type="ECO:0000256" key="5">
    <source>
        <dbReference type="ARBA" id="ARBA00022597"/>
    </source>
</evidence>
<reference evidence="13" key="1">
    <citation type="journal article" date="2016" name="Front. Microbiol.">
        <title>Complete Genome Sequence of Clostridium estertheticum DSM 8809, a Microbe Identified in Spoiled Vacuum Packed Beef.</title>
        <authorList>
            <person name="Yu Z."/>
            <person name="Gunn L."/>
            <person name="Brennan E."/>
            <person name="Reid R."/>
            <person name="Wall P.G."/>
            <person name="Gaora O.P."/>
            <person name="Hurley D."/>
            <person name="Bolton D."/>
            <person name="Fanning S."/>
        </authorList>
    </citation>
    <scope>NUCLEOTIDE SEQUENCE [LARGE SCALE GENOMIC DNA]</scope>
    <source>
        <strain evidence="13">DSM 8809</strain>
    </source>
</reference>
<keyword evidence="3" id="KW-0813">Transport</keyword>
<dbReference type="EMBL" id="CP015756">
    <property type="protein sequence ID" value="APC41913.1"/>
    <property type="molecule type" value="Genomic_DNA"/>
</dbReference>
<evidence type="ECO:0000256" key="3">
    <source>
        <dbReference type="ARBA" id="ARBA00022448"/>
    </source>
</evidence>
<keyword evidence="6" id="KW-0677">Repeat</keyword>
<evidence type="ECO:0000313" key="13">
    <source>
        <dbReference type="Proteomes" id="UP000182569"/>
    </source>
</evidence>
<feature type="domain" description="ABC transporter" evidence="11">
    <location>
        <begin position="8"/>
        <end position="245"/>
    </location>
</feature>
<name>A0A1J0GKP3_9CLOT</name>
<evidence type="ECO:0000313" key="12">
    <source>
        <dbReference type="EMBL" id="APC41913.1"/>
    </source>
</evidence>
<dbReference type="FunFam" id="3.40.50.300:FF:000127">
    <property type="entry name" value="Ribose import ATP-binding protein RbsA"/>
    <property type="match status" value="1"/>
</dbReference>
<protein>
    <submittedName>
        <fullName evidence="12">D-xylose ABC transporter ATP-binding protein</fullName>
    </submittedName>
</protein>
<organism evidence="12 13">
    <name type="scientific">Clostridium estertheticum subsp. estertheticum</name>
    <dbReference type="NCBI Taxonomy" id="1552"/>
    <lineage>
        <taxon>Bacteria</taxon>
        <taxon>Bacillati</taxon>
        <taxon>Bacillota</taxon>
        <taxon>Clostridia</taxon>
        <taxon>Eubacteriales</taxon>
        <taxon>Clostridiaceae</taxon>
        <taxon>Clostridium</taxon>
    </lineage>
</organism>
<dbReference type="GO" id="GO:0016887">
    <property type="term" value="F:ATP hydrolysis activity"/>
    <property type="evidence" value="ECO:0007669"/>
    <property type="project" value="InterPro"/>
</dbReference>
<gene>
    <name evidence="12" type="ORF">A7L45_18505</name>
</gene>
<dbReference type="GO" id="GO:0005886">
    <property type="term" value="C:plasma membrane"/>
    <property type="evidence" value="ECO:0007669"/>
    <property type="project" value="UniProtKB-SubCell"/>
</dbReference>
<proteinExistence type="predicted"/>
<evidence type="ECO:0000256" key="2">
    <source>
        <dbReference type="ARBA" id="ARBA00004533"/>
    </source>
</evidence>
<dbReference type="Pfam" id="PF00005">
    <property type="entry name" value="ABC_tran"/>
    <property type="match status" value="2"/>
</dbReference>
<accession>A0A1J0GKP3</accession>
<dbReference type="InterPro" id="IPR027417">
    <property type="entry name" value="P-loop_NTPase"/>
</dbReference>
<dbReference type="SUPFAM" id="SSF52540">
    <property type="entry name" value="P-loop containing nucleoside triphosphate hydrolases"/>
    <property type="match status" value="2"/>
</dbReference>
<sequence>MEEKIPFLEMKGISKCFPGVKALDNINLSLYKGEVLALLGENGAGKSTLIKILGGVYQKDDGKVVIQGSEVDIKNVKEAEKLGISIIHQELSVIPNLTVAENLFLGNEKINKVTKKLDKKTMNTMCKDYLKQIGSNVDPEEYVKNISIGEMQMLEIVKAISKNSNIIVMDEPTSALTDTETEKLFKVVEMLKSRDIAIIYISHRLDEIFAICDRINILRDGKYVGEVKVNDVSKDNLITMMVGRKMEEQYPYKEPTNVTPILKLNDVCLEGILKSINLEVRAGEILGMSGLMGSGRSEVAKVIFGEYKRTSGSIEMNGKQVNINCPKDAINNGIAYLSEDRKKEGLILPLSVKQNMTLASLDKFEKKMFRISKADEKNVVDEYIKKLAIKTPTQDQLIKNLSGGNQQKVIIAKWLIQSPKVLIIDEPTRGIDVGAKKEIYDVLNQLKAEGKAVIMISSDMSEVLGISDRIVVMHEGKITGELSRQEATQESIMKLAIGE</sequence>
<dbReference type="AlphaFoldDB" id="A0A1J0GKP3"/>
<dbReference type="RefSeq" id="WP_071614206.1">
    <property type="nucleotide sequence ID" value="NZ_CP015756.1"/>
</dbReference>
<evidence type="ECO:0000256" key="9">
    <source>
        <dbReference type="ARBA" id="ARBA00022967"/>
    </source>
</evidence>
<dbReference type="OrthoDB" id="9771863at2"/>
<dbReference type="SMART" id="SM00382">
    <property type="entry name" value="AAA"/>
    <property type="match status" value="2"/>
</dbReference>
<dbReference type="InterPro" id="IPR050107">
    <property type="entry name" value="ABC_carbohydrate_import_ATPase"/>
</dbReference>
<dbReference type="KEGG" id="ceu:A7L45_18505"/>
<dbReference type="PANTHER" id="PTHR43790:SF3">
    <property type="entry name" value="D-ALLOSE IMPORT ATP-BINDING PROTEIN ALSA-RELATED"/>
    <property type="match status" value="1"/>
</dbReference>
<evidence type="ECO:0000256" key="4">
    <source>
        <dbReference type="ARBA" id="ARBA00022475"/>
    </source>
</evidence>
<dbReference type="GO" id="GO:0015749">
    <property type="term" value="P:monosaccharide transmembrane transport"/>
    <property type="evidence" value="ECO:0007669"/>
    <property type="project" value="UniProtKB-ARBA"/>
</dbReference>
<dbReference type="PANTHER" id="PTHR43790">
    <property type="entry name" value="CARBOHYDRATE TRANSPORT ATP-BINDING PROTEIN MG119-RELATED"/>
    <property type="match status" value="1"/>
</dbReference>
<dbReference type="FunFam" id="3.40.50.300:FF:000126">
    <property type="entry name" value="Galactose/methyl galactoside import ATP-binding protein MglA"/>
    <property type="match status" value="1"/>
</dbReference>
<evidence type="ECO:0000256" key="10">
    <source>
        <dbReference type="ARBA" id="ARBA00023136"/>
    </source>
</evidence>
<evidence type="ECO:0000256" key="6">
    <source>
        <dbReference type="ARBA" id="ARBA00022737"/>
    </source>
</evidence>
<keyword evidence="10" id="KW-0472">Membrane</keyword>
<dbReference type="CDD" id="cd03216">
    <property type="entry name" value="ABC_Carb_Monos_I"/>
    <property type="match status" value="1"/>
</dbReference>
<keyword evidence="7" id="KW-0547">Nucleotide-binding</keyword>
<dbReference type="InterPro" id="IPR003439">
    <property type="entry name" value="ABC_transporter-like_ATP-bd"/>
</dbReference>
<keyword evidence="5" id="KW-0762">Sugar transport</keyword>
<dbReference type="CDD" id="cd03215">
    <property type="entry name" value="ABC_Carb_Monos_II"/>
    <property type="match status" value="1"/>
</dbReference>
<dbReference type="PROSITE" id="PS00211">
    <property type="entry name" value="ABC_TRANSPORTER_1"/>
    <property type="match status" value="1"/>
</dbReference>
<keyword evidence="13" id="KW-1185">Reference proteome</keyword>
<dbReference type="STRING" id="1552.A7L45_18505"/>
<comment type="subcellular location">
    <subcellularLocation>
        <location evidence="2">Cell inner membrane</location>
    </subcellularLocation>
    <subcellularLocation>
        <location evidence="1">Cell membrane</location>
        <topology evidence="1">Peripheral membrane protein</topology>
    </subcellularLocation>
</comment>
<dbReference type="InterPro" id="IPR003593">
    <property type="entry name" value="AAA+_ATPase"/>
</dbReference>
<dbReference type="Proteomes" id="UP000182569">
    <property type="component" value="Chromosome"/>
</dbReference>
<evidence type="ECO:0000256" key="8">
    <source>
        <dbReference type="ARBA" id="ARBA00022840"/>
    </source>
</evidence>
<keyword evidence="8 12" id="KW-0067">ATP-binding</keyword>
<keyword evidence="4" id="KW-1003">Cell membrane</keyword>
<dbReference type="PROSITE" id="PS50893">
    <property type="entry name" value="ABC_TRANSPORTER_2"/>
    <property type="match status" value="2"/>
</dbReference>
<evidence type="ECO:0000256" key="1">
    <source>
        <dbReference type="ARBA" id="ARBA00004202"/>
    </source>
</evidence>
<keyword evidence="9" id="KW-1278">Translocase</keyword>
<feature type="domain" description="ABC transporter" evidence="11">
    <location>
        <begin position="256"/>
        <end position="499"/>
    </location>
</feature>
<evidence type="ECO:0000256" key="7">
    <source>
        <dbReference type="ARBA" id="ARBA00022741"/>
    </source>
</evidence>
<dbReference type="Gene3D" id="3.40.50.300">
    <property type="entry name" value="P-loop containing nucleotide triphosphate hydrolases"/>
    <property type="match status" value="2"/>
</dbReference>